<organism evidence="1 2">
    <name type="scientific">Panacibacter microcysteis</name>
    <dbReference type="NCBI Taxonomy" id="2793269"/>
    <lineage>
        <taxon>Bacteria</taxon>
        <taxon>Pseudomonadati</taxon>
        <taxon>Bacteroidota</taxon>
        <taxon>Chitinophagia</taxon>
        <taxon>Chitinophagales</taxon>
        <taxon>Chitinophagaceae</taxon>
        <taxon>Panacibacter</taxon>
    </lineage>
</organism>
<dbReference type="Proteomes" id="UP000628448">
    <property type="component" value="Unassembled WGS sequence"/>
</dbReference>
<accession>A0A931EAD1</accession>
<dbReference type="EMBL" id="JADWYR010000001">
    <property type="protein sequence ID" value="MBG9376666.1"/>
    <property type="molecule type" value="Genomic_DNA"/>
</dbReference>
<reference evidence="1" key="1">
    <citation type="submission" date="2020-11" db="EMBL/GenBank/DDBJ databases">
        <title>Bacterial whole genome sequence for Panacibacter sp. DH6.</title>
        <authorList>
            <person name="Le V."/>
            <person name="Ko S."/>
            <person name="Ahn C.-Y."/>
            <person name="Oh H.-M."/>
        </authorList>
    </citation>
    <scope>NUCLEOTIDE SEQUENCE</scope>
    <source>
        <strain evidence="1">DH6</strain>
    </source>
</reference>
<sequence>MTDLLKITAYSFAGNNTVGKNGNTVFEVSPAMQPEDFLQAAYQHLNIGYPKFYKMDNLCKLGFLATEVLLQGAGKITDPFATAIVLTNANASLDADIRYYDSLANIPSPALFVYTLPNIVIGEISIRHNLKGENAFFIFETFDASFIETYVTNLFSTTAIERCICGWIDFIKDSYEAVLFLVEKDHRSNEAKAFTKDNLNNIYLKHTWKKQH</sequence>
<dbReference type="AlphaFoldDB" id="A0A931EAD1"/>
<protein>
    <recommendedName>
        <fullName evidence="3">3-oxoacyl-ACP synthase</fullName>
    </recommendedName>
</protein>
<evidence type="ECO:0000313" key="2">
    <source>
        <dbReference type="Proteomes" id="UP000628448"/>
    </source>
</evidence>
<comment type="caution">
    <text evidence="1">The sequence shown here is derived from an EMBL/GenBank/DDBJ whole genome shotgun (WGS) entry which is preliminary data.</text>
</comment>
<evidence type="ECO:0000313" key="1">
    <source>
        <dbReference type="EMBL" id="MBG9376666.1"/>
    </source>
</evidence>
<proteinExistence type="predicted"/>
<dbReference type="RefSeq" id="WP_196990667.1">
    <property type="nucleotide sequence ID" value="NZ_JADWYR010000001.1"/>
</dbReference>
<gene>
    <name evidence="1" type="ORF">I5907_10495</name>
</gene>
<evidence type="ECO:0008006" key="3">
    <source>
        <dbReference type="Google" id="ProtNLM"/>
    </source>
</evidence>
<keyword evidence="2" id="KW-1185">Reference proteome</keyword>
<name>A0A931EAD1_9BACT</name>